<organism evidence="2 3">
    <name type="scientific">Methanomethylovorans hollandica (strain DSM 15978 / NBRC 107637 / DMS1)</name>
    <dbReference type="NCBI Taxonomy" id="867904"/>
    <lineage>
        <taxon>Archaea</taxon>
        <taxon>Methanobacteriati</taxon>
        <taxon>Methanobacteriota</taxon>
        <taxon>Stenosarchaea group</taxon>
        <taxon>Methanomicrobia</taxon>
        <taxon>Methanosarcinales</taxon>
        <taxon>Methanosarcinaceae</taxon>
        <taxon>Methanomethylovorans</taxon>
    </lineage>
</organism>
<dbReference type="SUPFAM" id="SSF53613">
    <property type="entry name" value="Ribokinase-like"/>
    <property type="match status" value="1"/>
</dbReference>
<evidence type="ECO:0000313" key="3">
    <source>
        <dbReference type="Proteomes" id="UP000010866"/>
    </source>
</evidence>
<keyword evidence="2" id="KW-0808">Transferase</keyword>
<accession>L0KYA1</accession>
<sequence length="179" mass="19907">MENVVYLTICATHLLYRVGNKVRRVFTIDENFCDITFRENVPASATTGGAMLNTAVSLARCGIDVTLISEFSADHLGSTRNDFLMSNAVNTESIYRYERKNPLALAFLDEMNDAEYALYEAYPYERLQIVNPVLKKGGIILFGSLMAVSEQVRKKLSDILKSAGEHITGTCGKGFFICI</sequence>
<dbReference type="OrthoDB" id="124714at2157"/>
<dbReference type="Pfam" id="PF00294">
    <property type="entry name" value="PfkB"/>
    <property type="match status" value="1"/>
</dbReference>
<keyword evidence="3" id="KW-1185">Reference proteome</keyword>
<dbReference type="KEGG" id="mhz:Metho_2261"/>
<dbReference type="AlphaFoldDB" id="L0KYA1"/>
<feature type="domain" description="Carbohydrate kinase PfkB" evidence="1">
    <location>
        <begin position="45"/>
        <end position="162"/>
    </location>
</feature>
<dbReference type="GeneID" id="14408339"/>
<dbReference type="RefSeq" id="WP_015325587.1">
    <property type="nucleotide sequence ID" value="NC_019977.1"/>
</dbReference>
<dbReference type="Gene3D" id="3.40.1190.20">
    <property type="match status" value="1"/>
</dbReference>
<dbReference type="Proteomes" id="UP000010866">
    <property type="component" value="Chromosome"/>
</dbReference>
<evidence type="ECO:0000259" key="1">
    <source>
        <dbReference type="Pfam" id="PF00294"/>
    </source>
</evidence>
<evidence type="ECO:0000313" key="2">
    <source>
        <dbReference type="EMBL" id="AGB50422.1"/>
    </source>
</evidence>
<name>L0KYA1_METHD</name>
<dbReference type="EMBL" id="CP003362">
    <property type="protein sequence ID" value="AGB50422.1"/>
    <property type="molecule type" value="Genomic_DNA"/>
</dbReference>
<proteinExistence type="predicted"/>
<protein>
    <submittedName>
        <fullName evidence="2">Sugar kinase, ribokinase</fullName>
    </submittedName>
</protein>
<keyword evidence="2" id="KW-0418">Kinase</keyword>
<dbReference type="STRING" id="867904.Metho_2261"/>
<reference evidence="3" key="1">
    <citation type="submission" date="2012-02" db="EMBL/GenBank/DDBJ databases">
        <title>Complete sequence of chromosome of Methanomethylovorans hollandica DSM 15978.</title>
        <authorList>
            <person name="Lucas S."/>
            <person name="Copeland A."/>
            <person name="Lapidus A."/>
            <person name="Glavina del Rio T."/>
            <person name="Dalin E."/>
            <person name="Tice H."/>
            <person name="Bruce D."/>
            <person name="Goodwin L."/>
            <person name="Pitluck S."/>
            <person name="Peters L."/>
            <person name="Mikhailova N."/>
            <person name="Held B."/>
            <person name="Kyrpides N."/>
            <person name="Mavromatis K."/>
            <person name="Ivanova N."/>
            <person name="Brettin T."/>
            <person name="Detter J.C."/>
            <person name="Han C."/>
            <person name="Larimer F."/>
            <person name="Land M."/>
            <person name="Hauser L."/>
            <person name="Markowitz V."/>
            <person name="Cheng J.-F."/>
            <person name="Hugenholtz P."/>
            <person name="Woyke T."/>
            <person name="Wu D."/>
            <person name="Spring S."/>
            <person name="Schroeder M."/>
            <person name="Brambilla E."/>
            <person name="Klenk H.-P."/>
            <person name="Eisen J.A."/>
        </authorList>
    </citation>
    <scope>NUCLEOTIDE SEQUENCE [LARGE SCALE GENOMIC DNA]</scope>
    <source>
        <strain evidence="3">DSM 15978 / NBRC 107637 / DMS1</strain>
    </source>
</reference>
<dbReference type="HOGENOM" id="CLU_1500289_0_0_2"/>
<dbReference type="InterPro" id="IPR011611">
    <property type="entry name" value="PfkB_dom"/>
</dbReference>
<dbReference type="GO" id="GO:0016301">
    <property type="term" value="F:kinase activity"/>
    <property type="evidence" value="ECO:0007669"/>
    <property type="project" value="UniProtKB-KW"/>
</dbReference>
<dbReference type="InterPro" id="IPR029056">
    <property type="entry name" value="Ribokinase-like"/>
</dbReference>
<gene>
    <name evidence="2" type="ordered locus">Metho_2261</name>
</gene>